<gene>
    <name evidence="2" type="ORF">BGZ65_008691</name>
</gene>
<dbReference type="AlphaFoldDB" id="A0A9P6MF71"/>
<dbReference type="EMBL" id="JAAAHW010001308">
    <property type="protein sequence ID" value="KAF9995676.1"/>
    <property type="molecule type" value="Genomic_DNA"/>
</dbReference>
<sequence>MVFGSIIVSSPRGNLSPQQLLELANVYLENANRVTDNDIALVLCHDTEESLSQARKSARRAEDQVVRDGVATAYINLGKVLDSRRHHNEAQISYKKAEKLEVDVHGQAQLAQSSDSKRAVFSDKGDPMAERALSASSLALRKRPRDIA</sequence>
<dbReference type="Gene3D" id="1.25.40.10">
    <property type="entry name" value="Tetratricopeptide repeat domain"/>
    <property type="match status" value="1"/>
</dbReference>
<evidence type="ECO:0000256" key="1">
    <source>
        <dbReference type="SAM" id="MobiDB-lite"/>
    </source>
</evidence>
<dbReference type="Proteomes" id="UP000749646">
    <property type="component" value="Unassembled WGS sequence"/>
</dbReference>
<keyword evidence="3" id="KW-1185">Reference proteome</keyword>
<feature type="non-terminal residue" evidence="2">
    <location>
        <position position="148"/>
    </location>
</feature>
<organism evidence="2 3">
    <name type="scientific">Modicella reniformis</name>
    <dbReference type="NCBI Taxonomy" id="1440133"/>
    <lineage>
        <taxon>Eukaryota</taxon>
        <taxon>Fungi</taxon>
        <taxon>Fungi incertae sedis</taxon>
        <taxon>Mucoromycota</taxon>
        <taxon>Mortierellomycotina</taxon>
        <taxon>Mortierellomycetes</taxon>
        <taxon>Mortierellales</taxon>
        <taxon>Mortierellaceae</taxon>
        <taxon>Modicella</taxon>
    </lineage>
</organism>
<name>A0A9P6MF71_9FUNG</name>
<feature type="compositionally biased region" description="Basic and acidic residues" evidence="1">
    <location>
        <begin position="115"/>
        <end position="126"/>
    </location>
</feature>
<protein>
    <submittedName>
        <fullName evidence="2">Uncharacterized protein</fullName>
    </submittedName>
</protein>
<dbReference type="InterPro" id="IPR011990">
    <property type="entry name" value="TPR-like_helical_dom_sf"/>
</dbReference>
<evidence type="ECO:0000313" key="2">
    <source>
        <dbReference type="EMBL" id="KAF9995676.1"/>
    </source>
</evidence>
<accession>A0A9P6MF71</accession>
<evidence type="ECO:0000313" key="3">
    <source>
        <dbReference type="Proteomes" id="UP000749646"/>
    </source>
</evidence>
<dbReference type="OrthoDB" id="2435890at2759"/>
<dbReference type="SUPFAM" id="SSF48452">
    <property type="entry name" value="TPR-like"/>
    <property type="match status" value="1"/>
</dbReference>
<feature type="region of interest" description="Disordered" evidence="1">
    <location>
        <begin position="106"/>
        <end position="126"/>
    </location>
</feature>
<proteinExistence type="predicted"/>
<comment type="caution">
    <text evidence="2">The sequence shown here is derived from an EMBL/GenBank/DDBJ whole genome shotgun (WGS) entry which is preliminary data.</text>
</comment>
<reference evidence="2" key="1">
    <citation type="journal article" date="2020" name="Fungal Divers.">
        <title>Resolving the Mortierellaceae phylogeny through synthesis of multi-gene phylogenetics and phylogenomics.</title>
        <authorList>
            <person name="Vandepol N."/>
            <person name="Liber J."/>
            <person name="Desiro A."/>
            <person name="Na H."/>
            <person name="Kennedy M."/>
            <person name="Barry K."/>
            <person name="Grigoriev I.V."/>
            <person name="Miller A.N."/>
            <person name="O'Donnell K."/>
            <person name="Stajich J.E."/>
            <person name="Bonito G."/>
        </authorList>
    </citation>
    <scope>NUCLEOTIDE SEQUENCE</scope>
    <source>
        <strain evidence="2">MES-2147</strain>
    </source>
</reference>